<feature type="transmembrane region" description="Helical" evidence="1">
    <location>
        <begin position="113"/>
        <end position="130"/>
    </location>
</feature>
<organism evidence="2 3">
    <name type="scientific">Nocardia mexicana</name>
    <dbReference type="NCBI Taxonomy" id="279262"/>
    <lineage>
        <taxon>Bacteria</taxon>
        <taxon>Bacillati</taxon>
        <taxon>Actinomycetota</taxon>
        <taxon>Actinomycetes</taxon>
        <taxon>Mycobacteriales</taxon>
        <taxon>Nocardiaceae</taxon>
        <taxon>Nocardia</taxon>
    </lineage>
</organism>
<evidence type="ECO:0000256" key="1">
    <source>
        <dbReference type="SAM" id="Phobius"/>
    </source>
</evidence>
<dbReference type="RefSeq" id="WP_246010947.1">
    <property type="nucleotide sequence ID" value="NZ_QQAZ01000003.1"/>
</dbReference>
<dbReference type="STRING" id="1210089.GCA_001613165_00235"/>
<feature type="transmembrane region" description="Helical" evidence="1">
    <location>
        <begin position="89"/>
        <end position="107"/>
    </location>
</feature>
<comment type="caution">
    <text evidence="2">The sequence shown here is derived from an EMBL/GenBank/DDBJ whole genome shotgun (WGS) entry which is preliminary data.</text>
</comment>
<keyword evidence="3" id="KW-1185">Reference proteome</keyword>
<evidence type="ECO:0000313" key="3">
    <source>
        <dbReference type="Proteomes" id="UP000255355"/>
    </source>
</evidence>
<evidence type="ECO:0008006" key="4">
    <source>
        <dbReference type="Google" id="ProtNLM"/>
    </source>
</evidence>
<dbReference type="AlphaFoldDB" id="A0A370H959"/>
<feature type="transmembrane region" description="Helical" evidence="1">
    <location>
        <begin position="26"/>
        <end position="47"/>
    </location>
</feature>
<dbReference type="Proteomes" id="UP000255355">
    <property type="component" value="Unassembled WGS sequence"/>
</dbReference>
<accession>A0A370H959</accession>
<protein>
    <recommendedName>
        <fullName evidence="4">Integral membrane protein</fullName>
    </recommendedName>
</protein>
<reference evidence="2 3" key="1">
    <citation type="submission" date="2018-07" db="EMBL/GenBank/DDBJ databases">
        <title>Genomic Encyclopedia of Type Strains, Phase IV (KMG-IV): sequencing the most valuable type-strain genomes for metagenomic binning, comparative biology and taxonomic classification.</title>
        <authorList>
            <person name="Goeker M."/>
        </authorList>
    </citation>
    <scope>NUCLEOTIDE SEQUENCE [LARGE SCALE GENOMIC DNA]</scope>
    <source>
        <strain evidence="2 3">DSM 44952</strain>
    </source>
</reference>
<name>A0A370H959_9NOCA</name>
<proteinExistence type="predicted"/>
<evidence type="ECO:0000313" key="2">
    <source>
        <dbReference type="EMBL" id="RDI53208.1"/>
    </source>
</evidence>
<keyword evidence="1" id="KW-0812">Transmembrane</keyword>
<sequence length="145" mass="14779">MAKRNADDGAAGEGTAPERVPSTVRAAGALAALEGGIGVIVAIVLVVRGLTGADQSLTSAYGTAAWFVILGGAVLAAGIGLLRGRRWGRAIVVIAQILLLPVSWYMIGGQPQFGIPLGLVALVTLGLLFSPPSTRWAAEVYDTGE</sequence>
<gene>
    <name evidence="2" type="ORF">DFR68_103596</name>
</gene>
<feature type="transmembrane region" description="Helical" evidence="1">
    <location>
        <begin position="59"/>
        <end position="82"/>
    </location>
</feature>
<keyword evidence="1" id="KW-1133">Transmembrane helix</keyword>
<keyword evidence="1" id="KW-0472">Membrane</keyword>
<dbReference type="EMBL" id="QQAZ01000003">
    <property type="protein sequence ID" value="RDI53208.1"/>
    <property type="molecule type" value="Genomic_DNA"/>
</dbReference>